<dbReference type="KEGG" id="drg:H9K76_05215"/>
<dbReference type="RefSeq" id="WP_187598496.1">
    <property type="nucleotide sequence ID" value="NZ_CP060714.1"/>
</dbReference>
<evidence type="ECO:0000313" key="2">
    <source>
        <dbReference type="Proteomes" id="UP000515811"/>
    </source>
</evidence>
<proteinExistence type="predicted"/>
<protein>
    <recommendedName>
        <fullName evidence="3">PIN domain-containing protein</fullName>
    </recommendedName>
</protein>
<keyword evidence="2" id="KW-1185">Reference proteome</keyword>
<name>A0A7G9RRM7_9BURK</name>
<sequence>MIKIYVDTGGSMPVLRDLISRGLAHCVGADIDANAYTIRRGEKVKSTLEAWDKDDQPWKEDTGSWADEKNASPKFDDIRRLVQTYDDSRHLDTAYRNGCQVFLTSDKDDIWMHREQLQELLNLRVMHSASEIGQLVQMCEAQMSNSPPKP</sequence>
<dbReference type="EMBL" id="CP060714">
    <property type="protein sequence ID" value="QNN58252.1"/>
    <property type="molecule type" value="Genomic_DNA"/>
</dbReference>
<accession>A0A7G9RRM7</accession>
<organism evidence="1 2">
    <name type="scientific">Diaphorobacter ruginosibacter</name>
    <dbReference type="NCBI Taxonomy" id="1715720"/>
    <lineage>
        <taxon>Bacteria</taxon>
        <taxon>Pseudomonadati</taxon>
        <taxon>Pseudomonadota</taxon>
        <taxon>Betaproteobacteria</taxon>
        <taxon>Burkholderiales</taxon>
        <taxon>Comamonadaceae</taxon>
        <taxon>Diaphorobacter</taxon>
    </lineage>
</organism>
<gene>
    <name evidence="1" type="ORF">H9K76_05215</name>
</gene>
<dbReference type="AlphaFoldDB" id="A0A7G9RRM7"/>
<dbReference type="Proteomes" id="UP000515811">
    <property type="component" value="Chromosome"/>
</dbReference>
<evidence type="ECO:0000313" key="1">
    <source>
        <dbReference type="EMBL" id="QNN58252.1"/>
    </source>
</evidence>
<evidence type="ECO:0008006" key="3">
    <source>
        <dbReference type="Google" id="ProtNLM"/>
    </source>
</evidence>
<reference evidence="1 2" key="1">
    <citation type="submission" date="2020-08" db="EMBL/GenBank/DDBJ databases">
        <title>Genome sequence of Diaphorobacter ruginosibacter DSM 27467T.</title>
        <authorList>
            <person name="Hyun D.-W."/>
            <person name="Bae J.-W."/>
        </authorList>
    </citation>
    <scope>NUCLEOTIDE SEQUENCE [LARGE SCALE GENOMIC DNA]</scope>
    <source>
        <strain evidence="1 2">DSM 27467</strain>
    </source>
</reference>